<evidence type="ECO:0000256" key="2">
    <source>
        <dbReference type="SAM" id="Coils"/>
    </source>
</evidence>
<proteinExistence type="predicted"/>
<evidence type="ECO:0000313" key="3">
    <source>
        <dbReference type="Proteomes" id="UP000695022"/>
    </source>
</evidence>
<evidence type="ECO:0000256" key="1">
    <source>
        <dbReference type="ARBA" id="ARBA00023054"/>
    </source>
</evidence>
<dbReference type="GeneID" id="106813351"/>
<protein>
    <submittedName>
        <fullName evidence="4">Coiled-coil domain-containing protein 89-like isoform X1</fullName>
    </submittedName>
</protein>
<feature type="coiled-coil region" evidence="2">
    <location>
        <begin position="34"/>
        <end position="110"/>
    </location>
</feature>
<evidence type="ECO:0000313" key="4">
    <source>
        <dbReference type="RefSeq" id="XP_014672969.1"/>
    </source>
</evidence>
<feature type="coiled-coil region" evidence="2">
    <location>
        <begin position="165"/>
        <end position="245"/>
    </location>
</feature>
<reference evidence="4" key="1">
    <citation type="submission" date="2025-08" db="UniProtKB">
        <authorList>
            <consortium name="RefSeq"/>
        </authorList>
    </citation>
    <scope>IDENTIFICATION</scope>
</reference>
<organism evidence="3 4">
    <name type="scientific">Priapulus caudatus</name>
    <name type="common">Priapulid worm</name>
    <dbReference type="NCBI Taxonomy" id="37621"/>
    <lineage>
        <taxon>Eukaryota</taxon>
        <taxon>Metazoa</taxon>
        <taxon>Ecdysozoa</taxon>
        <taxon>Scalidophora</taxon>
        <taxon>Priapulida</taxon>
        <taxon>Priapulimorpha</taxon>
        <taxon>Priapulimorphida</taxon>
        <taxon>Priapulidae</taxon>
        <taxon>Priapulus</taxon>
    </lineage>
</organism>
<dbReference type="RefSeq" id="XP_014672969.1">
    <property type="nucleotide sequence ID" value="XM_014817483.1"/>
</dbReference>
<accession>A0ABM1EL98</accession>
<gene>
    <name evidence="4" type="primary">LOC106813351</name>
</gene>
<dbReference type="InterPro" id="IPR043450">
    <property type="entry name" value="CCDC89-like"/>
</dbReference>
<name>A0ABM1EL98_PRICU</name>
<keyword evidence="3" id="KW-1185">Reference proteome</keyword>
<dbReference type="PANTHER" id="PTHR34768:SF2">
    <property type="entry name" value="COILED-COIL DOMAIN CONTAINING 89"/>
    <property type="match status" value="1"/>
</dbReference>
<keyword evidence="1 2" id="KW-0175">Coiled coil</keyword>
<dbReference type="Proteomes" id="UP000695022">
    <property type="component" value="Unplaced"/>
</dbReference>
<dbReference type="PANTHER" id="PTHR34768">
    <property type="entry name" value="COILED-COIL DOMAIN-CONTAINING PROTEIN 89"/>
    <property type="match status" value="1"/>
</dbReference>
<sequence length="306" mass="35121">MLQSSHGGSVHGDQALLTRIDDQSQLITILKKRADEACQRVQCLESLVKELRIEKQQLETRMRDEVAKVGMLEKRFHQLASNHEELITIKDEYKASNEEIRKENVQLLEENTKLFSTAVMERDGQLLALRGEFQSLETKYNEICKSNSELHSQLTATDCNSQHQIGDLSSKLKKAQEDIENAVSQLDLRSESHRECQDSLKKNIADLTHEKEELLDLAVHRGKLLQEKQDDIKELKTKFATSEKKTEALALKFEREAEAVLKDIQVQKLKQGLEQTQKDFEAYKVHASHLLAKQQELNGKLRHMIG</sequence>